<keyword evidence="1" id="KW-0812">Transmembrane</keyword>
<organism evidence="2 3">
    <name type="scientific">Streptococcus porcorum</name>
    <dbReference type="NCBI Taxonomy" id="701526"/>
    <lineage>
        <taxon>Bacteria</taxon>
        <taxon>Bacillati</taxon>
        <taxon>Bacillota</taxon>
        <taxon>Bacilli</taxon>
        <taxon>Lactobacillales</taxon>
        <taxon>Streptococcaceae</taxon>
        <taxon>Streptococcus</taxon>
    </lineage>
</organism>
<evidence type="ECO:0000313" key="3">
    <source>
        <dbReference type="Proteomes" id="UP001549037"/>
    </source>
</evidence>
<reference evidence="2 3" key="1">
    <citation type="submission" date="2024-06" db="EMBL/GenBank/DDBJ databases">
        <title>Genomic Encyclopedia of Type Strains, Phase IV (KMG-IV): sequencing the most valuable type-strain genomes for metagenomic binning, comparative biology and taxonomic classification.</title>
        <authorList>
            <person name="Goeker M."/>
        </authorList>
    </citation>
    <scope>NUCLEOTIDE SEQUENCE [LARGE SCALE GENOMIC DNA]</scope>
    <source>
        <strain evidence="2 3">DSM 28302</strain>
    </source>
</reference>
<evidence type="ECO:0000256" key="1">
    <source>
        <dbReference type="SAM" id="Phobius"/>
    </source>
</evidence>
<proteinExistence type="predicted"/>
<comment type="caution">
    <text evidence="2">The sequence shown here is derived from an EMBL/GenBank/DDBJ whole genome shotgun (WGS) entry which is preliminary data.</text>
</comment>
<protein>
    <submittedName>
        <fullName evidence="2">Uncharacterized protein</fullName>
    </submittedName>
</protein>
<keyword evidence="1" id="KW-1133">Transmembrane helix</keyword>
<gene>
    <name evidence="2" type="ORF">ABID28_001669</name>
</gene>
<dbReference type="EMBL" id="JBEPLN010000036">
    <property type="protein sequence ID" value="MET3635007.1"/>
    <property type="molecule type" value="Genomic_DNA"/>
</dbReference>
<dbReference type="Proteomes" id="UP001549037">
    <property type="component" value="Unassembled WGS sequence"/>
</dbReference>
<dbReference type="RefSeq" id="WP_354369729.1">
    <property type="nucleotide sequence ID" value="NZ_JBEPLN010000036.1"/>
</dbReference>
<accession>A0ABV2JJI1</accession>
<evidence type="ECO:0000313" key="2">
    <source>
        <dbReference type="EMBL" id="MET3635007.1"/>
    </source>
</evidence>
<name>A0ABV2JJI1_9STRE</name>
<sequence length="158" mass="18170">MIDFYTCYDLDRKQNLPFVDELGYKFSYEDSAATIYNFYSRKQEELAQRQHSINNQNSLDHIKAQEMIDFIEKAKTFFINDETKIQYDQAIKEAYLSSVSQNSSLTPTKAPQTSYLIKNVLISMTGLIVLLVGLLYLGLSPSLIVILALVFFLLFVLI</sequence>
<keyword evidence="3" id="KW-1185">Reference proteome</keyword>
<keyword evidence="1" id="KW-0472">Membrane</keyword>
<feature type="transmembrane region" description="Helical" evidence="1">
    <location>
        <begin position="139"/>
        <end position="157"/>
    </location>
</feature>